<accession>A0AAV4X5E0</accession>
<evidence type="ECO:0000313" key="3">
    <source>
        <dbReference type="Proteomes" id="UP001054945"/>
    </source>
</evidence>
<gene>
    <name evidence="2" type="ORF">CEXT_276581</name>
</gene>
<evidence type="ECO:0000313" key="2">
    <source>
        <dbReference type="EMBL" id="GIY89024.1"/>
    </source>
</evidence>
<dbReference type="Gene3D" id="2.40.70.10">
    <property type="entry name" value="Acid Proteases"/>
    <property type="match status" value="1"/>
</dbReference>
<dbReference type="InterPro" id="IPR021109">
    <property type="entry name" value="Peptidase_aspartic_dom_sf"/>
</dbReference>
<proteinExistence type="predicted"/>
<dbReference type="InterPro" id="IPR033121">
    <property type="entry name" value="PEPTIDASE_A1"/>
</dbReference>
<keyword evidence="3" id="KW-1185">Reference proteome</keyword>
<reference evidence="2 3" key="1">
    <citation type="submission" date="2021-06" db="EMBL/GenBank/DDBJ databases">
        <title>Caerostris extrusa draft genome.</title>
        <authorList>
            <person name="Kono N."/>
            <person name="Arakawa K."/>
        </authorList>
    </citation>
    <scope>NUCLEOTIDE SEQUENCE [LARGE SCALE GENOMIC DNA]</scope>
</reference>
<dbReference type="SUPFAM" id="SSF50630">
    <property type="entry name" value="Acid proteases"/>
    <property type="match status" value="1"/>
</dbReference>
<dbReference type="Proteomes" id="UP001054945">
    <property type="component" value="Unassembled WGS sequence"/>
</dbReference>
<protein>
    <recommendedName>
        <fullName evidence="1">Peptidase A1 domain-containing protein</fullName>
    </recommendedName>
</protein>
<dbReference type="AlphaFoldDB" id="A0AAV4X5E0"/>
<comment type="caution">
    <text evidence="2">The sequence shown here is derived from an EMBL/GenBank/DDBJ whole genome shotgun (WGS) entry which is preliminary data.</text>
</comment>
<sequence>MTARLRAPTSRTGLTSPSSTVLGAWMGSLQRRHHLHWTSQVIDEAILILKRTDIAYCGTVHIIIRITDQIFGEAIQEPGLVFVMAKFDGILGLSFSSPFERCPIRLRKHGQAKSDRRSCFLFFYTNRNPEESSGGEIIFRWHRLQSLQGKPHLRAC</sequence>
<name>A0AAV4X5E0_CAEEX</name>
<feature type="domain" description="Peptidase A1" evidence="1">
    <location>
        <begin position="64"/>
        <end position="139"/>
    </location>
</feature>
<evidence type="ECO:0000259" key="1">
    <source>
        <dbReference type="Pfam" id="PF00026"/>
    </source>
</evidence>
<organism evidence="2 3">
    <name type="scientific">Caerostris extrusa</name>
    <name type="common">Bark spider</name>
    <name type="synonym">Caerostris bankana</name>
    <dbReference type="NCBI Taxonomy" id="172846"/>
    <lineage>
        <taxon>Eukaryota</taxon>
        <taxon>Metazoa</taxon>
        <taxon>Ecdysozoa</taxon>
        <taxon>Arthropoda</taxon>
        <taxon>Chelicerata</taxon>
        <taxon>Arachnida</taxon>
        <taxon>Araneae</taxon>
        <taxon>Araneomorphae</taxon>
        <taxon>Entelegynae</taxon>
        <taxon>Araneoidea</taxon>
        <taxon>Araneidae</taxon>
        <taxon>Caerostris</taxon>
    </lineage>
</organism>
<dbReference type="EMBL" id="BPLR01017141">
    <property type="protein sequence ID" value="GIY89024.1"/>
    <property type="molecule type" value="Genomic_DNA"/>
</dbReference>
<dbReference type="Pfam" id="PF00026">
    <property type="entry name" value="Asp"/>
    <property type="match status" value="1"/>
</dbReference>